<dbReference type="EMBL" id="CP133270">
    <property type="protein sequence ID" value="WVX67428.1"/>
    <property type="molecule type" value="Genomic_DNA"/>
</dbReference>
<accession>A0ABZ2C5T6</accession>
<dbReference type="PANTHER" id="PTHR34989">
    <property type="entry name" value="PROTEIN HDED"/>
    <property type="match status" value="1"/>
</dbReference>
<proteinExistence type="predicted"/>
<evidence type="ECO:0000256" key="1">
    <source>
        <dbReference type="SAM" id="Phobius"/>
    </source>
</evidence>
<reference evidence="2 3" key="1">
    <citation type="journal article" date="2024" name="Environ. Microbiol.">
        <title>Novel evolutionary insights on the interactions of the Holosporales (Alphaproteobacteria) with eukaryotic hosts from comparative genomics.</title>
        <authorList>
            <person name="Giovannini M."/>
            <person name="Petroni G."/>
            <person name="Castelli M."/>
        </authorList>
    </citation>
    <scope>NUCLEOTIDE SEQUENCE [LARGE SCALE GENOMIC DNA]</scope>
    <source>
        <strain evidence="2 3">US_Bl 15I1</strain>
    </source>
</reference>
<organism evidence="2 3">
    <name type="scientific">Candidatus Bealeia paramacronuclearis</name>
    <dbReference type="NCBI Taxonomy" id="1921001"/>
    <lineage>
        <taxon>Bacteria</taxon>
        <taxon>Pseudomonadati</taxon>
        <taxon>Pseudomonadota</taxon>
        <taxon>Alphaproteobacteria</taxon>
        <taxon>Holosporales</taxon>
        <taxon>Holosporaceae</taxon>
        <taxon>Candidatus Bealeia</taxon>
    </lineage>
</organism>
<feature type="transmembrane region" description="Helical" evidence="1">
    <location>
        <begin position="34"/>
        <end position="52"/>
    </location>
</feature>
<feature type="transmembrane region" description="Helical" evidence="1">
    <location>
        <begin position="85"/>
        <end position="105"/>
    </location>
</feature>
<feature type="transmembrane region" description="Helical" evidence="1">
    <location>
        <begin position="9"/>
        <end position="28"/>
    </location>
</feature>
<name>A0ABZ2C5T6_9PROT</name>
<dbReference type="Proteomes" id="UP001330434">
    <property type="component" value="Chromosome"/>
</dbReference>
<gene>
    <name evidence="2" type="ORF">Bealeia1_01633</name>
</gene>
<dbReference type="PANTHER" id="PTHR34989:SF1">
    <property type="entry name" value="PROTEIN HDED"/>
    <property type="match status" value="1"/>
</dbReference>
<keyword evidence="3" id="KW-1185">Reference proteome</keyword>
<feature type="transmembrane region" description="Helical" evidence="1">
    <location>
        <begin position="144"/>
        <end position="164"/>
    </location>
</feature>
<sequence>MQTSPLSNVTGFILIALGLLSVIYPAYSSVTLEAFFGSIFLVGGIFHAFGAYEARERADYLYSLCIGILYLLMGIVMLGNPTMGLFAITYLLIILFLAQGGLQFVAGLRQRTASPKWYWSVIAGFTNIVFGTILFVYFPISAVFALGVLVGLNLLTLGCSMLFVNRIIGKE</sequence>
<keyword evidence="1" id="KW-0472">Membrane</keyword>
<keyword evidence="1" id="KW-1133">Transmembrane helix</keyword>
<protein>
    <submittedName>
        <fullName evidence="2">Acid-resistance membrane protein</fullName>
    </submittedName>
</protein>
<keyword evidence="1" id="KW-0812">Transmembrane</keyword>
<feature type="transmembrane region" description="Helical" evidence="1">
    <location>
        <begin position="59"/>
        <end position="79"/>
    </location>
</feature>
<evidence type="ECO:0000313" key="3">
    <source>
        <dbReference type="Proteomes" id="UP001330434"/>
    </source>
</evidence>
<dbReference type="RefSeq" id="WP_331256179.1">
    <property type="nucleotide sequence ID" value="NZ_CP133270.1"/>
</dbReference>
<dbReference type="InterPro" id="IPR052712">
    <property type="entry name" value="Acid_resist_chaperone_HdeD"/>
</dbReference>
<dbReference type="Pfam" id="PF03729">
    <property type="entry name" value="DUF308"/>
    <property type="match status" value="1"/>
</dbReference>
<dbReference type="InterPro" id="IPR005325">
    <property type="entry name" value="DUF308_memb"/>
</dbReference>
<evidence type="ECO:0000313" key="2">
    <source>
        <dbReference type="EMBL" id="WVX67428.1"/>
    </source>
</evidence>
<feature type="transmembrane region" description="Helical" evidence="1">
    <location>
        <begin position="117"/>
        <end position="138"/>
    </location>
</feature>